<feature type="binding site" evidence="12">
    <location>
        <position position="236"/>
    </location>
    <ligand>
        <name>K(+)</name>
        <dbReference type="ChEBI" id="CHEBI:29103"/>
    </ligand>
</feature>
<feature type="binding site" evidence="12">
    <location>
        <position position="270"/>
    </location>
    <ligand>
        <name>K(+)</name>
        <dbReference type="ChEBI" id="CHEBI:29103"/>
    </ligand>
</feature>
<dbReference type="InterPro" id="IPR011611">
    <property type="entry name" value="PfkB_dom"/>
</dbReference>
<evidence type="ECO:0000259" key="13">
    <source>
        <dbReference type="Pfam" id="PF00294"/>
    </source>
</evidence>
<dbReference type="InterPro" id="IPR002139">
    <property type="entry name" value="Ribo/fructo_kinase"/>
</dbReference>
<evidence type="ECO:0000256" key="8">
    <source>
        <dbReference type="ARBA" id="ARBA00022840"/>
    </source>
</evidence>
<gene>
    <name evidence="12 14" type="primary">rbsK</name>
    <name evidence="14" type="ORF">ERX55_05170</name>
</gene>
<keyword evidence="4 12" id="KW-0808">Transferase</keyword>
<keyword evidence="12" id="KW-0963">Cytoplasm</keyword>
<dbReference type="PRINTS" id="PR00990">
    <property type="entry name" value="RIBOKINASE"/>
</dbReference>
<comment type="caution">
    <text evidence="14">The sequence shown here is derived from an EMBL/GenBank/DDBJ whole genome shotgun (WGS) entry which is preliminary data.</text>
</comment>
<dbReference type="Gene3D" id="3.40.1190.20">
    <property type="match status" value="1"/>
</dbReference>
<evidence type="ECO:0000256" key="3">
    <source>
        <dbReference type="ARBA" id="ARBA00016943"/>
    </source>
</evidence>
<evidence type="ECO:0000256" key="5">
    <source>
        <dbReference type="ARBA" id="ARBA00022723"/>
    </source>
</evidence>
<feature type="active site" description="Proton acceptor" evidence="12">
    <location>
        <position position="240"/>
    </location>
</feature>
<keyword evidence="11 12" id="KW-0119">Carbohydrate metabolism</keyword>
<dbReference type="GO" id="GO:0046872">
    <property type="term" value="F:metal ion binding"/>
    <property type="evidence" value="ECO:0007669"/>
    <property type="project" value="UniProtKB-KW"/>
</dbReference>
<feature type="binding site" evidence="12">
    <location>
        <begin position="209"/>
        <end position="214"/>
    </location>
    <ligand>
        <name>ATP</name>
        <dbReference type="ChEBI" id="CHEBI:30616"/>
    </ligand>
</feature>
<comment type="subunit">
    <text evidence="12">Homodimer.</text>
</comment>
<comment type="caution">
    <text evidence="12">Lacks conserved residue(s) required for the propagation of feature annotation.</text>
</comment>
<dbReference type="GO" id="GO:0019303">
    <property type="term" value="P:D-ribose catabolic process"/>
    <property type="evidence" value="ECO:0007669"/>
    <property type="project" value="UniProtKB-UniRule"/>
</dbReference>
<comment type="catalytic activity">
    <reaction evidence="12">
        <text>D-ribose + ATP = D-ribose 5-phosphate + ADP + H(+)</text>
        <dbReference type="Rhea" id="RHEA:13697"/>
        <dbReference type="ChEBI" id="CHEBI:15378"/>
        <dbReference type="ChEBI" id="CHEBI:30616"/>
        <dbReference type="ChEBI" id="CHEBI:47013"/>
        <dbReference type="ChEBI" id="CHEBI:78346"/>
        <dbReference type="ChEBI" id="CHEBI:456216"/>
        <dbReference type="EC" id="2.7.1.15"/>
    </reaction>
</comment>
<keyword evidence="9 12" id="KW-0460">Magnesium</keyword>
<evidence type="ECO:0000256" key="11">
    <source>
        <dbReference type="ARBA" id="ARBA00023277"/>
    </source>
</evidence>
<dbReference type="PANTHER" id="PTHR10584">
    <property type="entry name" value="SUGAR KINASE"/>
    <property type="match status" value="1"/>
</dbReference>
<feature type="binding site" evidence="12">
    <location>
        <position position="264"/>
    </location>
    <ligand>
        <name>ATP</name>
        <dbReference type="ChEBI" id="CHEBI:30616"/>
    </ligand>
</feature>
<evidence type="ECO:0000256" key="7">
    <source>
        <dbReference type="ARBA" id="ARBA00022777"/>
    </source>
</evidence>
<organism evidence="14 15">
    <name type="scientific">Macrococcus bovicus</name>
    <dbReference type="NCBI Taxonomy" id="69968"/>
    <lineage>
        <taxon>Bacteria</taxon>
        <taxon>Bacillati</taxon>
        <taxon>Bacillota</taxon>
        <taxon>Bacilli</taxon>
        <taxon>Bacillales</taxon>
        <taxon>Staphylococcaceae</taxon>
        <taxon>Macrococcus</taxon>
    </lineage>
</organism>
<feature type="binding site" evidence="12">
    <location>
        <position position="183"/>
    </location>
    <ligand>
        <name>ATP</name>
        <dbReference type="ChEBI" id="CHEBI:30616"/>
    </ligand>
</feature>
<name>A0A4R6BZZ4_9STAP</name>
<comment type="pathway">
    <text evidence="12">Carbohydrate metabolism; D-ribose degradation; D-ribose 5-phosphate from beta-D-ribopyranose: step 2/2.</text>
</comment>
<proteinExistence type="inferred from homology"/>
<evidence type="ECO:0000313" key="15">
    <source>
        <dbReference type="Proteomes" id="UP000294843"/>
    </source>
</evidence>
<dbReference type="PROSITE" id="PS00584">
    <property type="entry name" value="PFKB_KINASES_2"/>
    <property type="match status" value="1"/>
</dbReference>
<comment type="similarity">
    <text evidence="1">Belongs to the carbohydrate kinase pfkB family.</text>
</comment>
<dbReference type="UniPathway" id="UPA00916">
    <property type="reaction ID" value="UER00889"/>
</dbReference>
<feature type="binding site" evidence="12">
    <location>
        <position position="234"/>
    </location>
    <ligand>
        <name>K(+)</name>
        <dbReference type="ChEBI" id="CHEBI:29103"/>
    </ligand>
</feature>
<evidence type="ECO:0000256" key="12">
    <source>
        <dbReference type="HAMAP-Rule" id="MF_01987"/>
    </source>
</evidence>
<comment type="cofactor">
    <cofactor evidence="12">
        <name>Mg(2+)</name>
        <dbReference type="ChEBI" id="CHEBI:18420"/>
    </cofactor>
    <text evidence="12">Requires a divalent cation, most likely magnesium in vivo, as an electrophilic catalyst to aid phosphoryl group transfer. It is the chelate of the metal and the nucleotide that is the actual substrate.</text>
</comment>
<feature type="binding site" evidence="12">
    <location>
        <position position="240"/>
    </location>
    <ligand>
        <name>substrate</name>
    </ligand>
</feature>
<dbReference type="GO" id="GO:0005829">
    <property type="term" value="C:cytosol"/>
    <property type="evidence" value="ECO:0007669"/>
    <property type="project" value="TreeGrafter"/>
</dbReference>
<evidence type="ECO:0000256" key="6">
    <source>
        <dbReference type="ARBA" id="ARBA00022741"/>
    </source>
</evidence>
<dbReference type="CDD" id="cd01174">
    <property type="entry name" value="ribokinase"/>
    <property type="match status" value="1"/>
</dbReference>
<accession>A0A4R6BZZ4</accession>
<comment type="similarity">
    <text evidence="12">Belongs to the carbohydrate kinase PfkB family. Ribokinase subfamily.</text>
</comment>
<evidence type="ECO:0000256" key="10">
    <source>
        <dbReference type="ARBA" id="ARBA00022958"/>
    </source>
</evidence>
<evidence type="ECO:0000256" key="4">
    <source>
        <dbReference type="ARBA" id="ARBA00022679"/>
    </source>
</evidence>
<feature type="binding site" evidence="12">
    <location>
        <begin position="11"/>
        <end position="13"/>
    </location>
    <ligand>
        <name>substrate</name>
    </ligand>
</feature>
<sequence>MSEIYVIGSMSVDLVTEVKRAPKKGETLLGDRFFMTTGGKGANQAVAAARLGASVHMVGCVGDDEFGKMILDNLIKEQIQVNHVETIPHCTSGTASIMLADQDNSIVVVPGANYKVSVEQVRQVLDEITAEDIVLLQNEIPLEVIEFVINECHKRQLRLVYNPAPFIPLDTELLNKVTYFTPNETEVEELFGTSYKDLLQQYRRQMIVTLGEKGATYFDEEMVTVPAHLQKVVDTTGAGDTFNGALAVAISENMSLSEAVAFGNQAAGLSVTALGAQGGMPHRKDMIECIVQEH</sequence>
<feature type="binding site" evidence="12">
    <location>
        <position position="275"/>
    </location>
    <ligand>
        <name>K(+)</name>
        <dbReference type="ChEBI" id="CHEBI:29103"/>
    </ligand>
</feature>
<dbReference type="InterPro" id="IPR011877">
    <property type="entry name" value="Ribokinase"/>
</dbReference>
<feature type="binding site" evidence="12">
    <location>
        <position position="139"/>
    </location>
    <ligand>
        <name>substrate</name>
    </ligand>
</feature>
<feature type="binding site" evidence="12">
    <location>
        <begin position="239"/>
        <end position="240"/>
    </location>
    <ligand>
        <name>ATP</name>
        <dbReference type="ChEBI" id="CHEBI:30616"/>
    </ligand>
</feature>
<dbReference type="OrthoDB" id="9775849at2"/>
<dbReference type="HAMAP" id="MF_01987">
    <property type="entry name" value="Ribokinase"/>
    <property type="match status" value="1"/>
</dbReference>
<keyword evidence="8 12" id="KW-0067">ATP-binding</keyword>
<keyword evidence="6 12" id="KW-0547">Nucleotide-binding</keyword>
<dbReference type="AlphaFoldDB" id="A0A4R6BZZ4"/>
<dbReference type="Proteomes" id="UP000294843">
    <property type="component" value="Unassembled WGS sequence"/>
</dbReference>
<keyword evidence="10 12" id="KW-0630">Potassium</keyword>
<evidence type="ECO:0000256" key="2">
    <source>
        <dbReference type="ARBA" id="ARBA00012035"/>
    </source>
</evidence>
<comment type="activity regulation">
    <text evidence="12">Activated by a monovalent cation that binds near, but not in, the active site. The most likely occupant of the site in vivo is potassium. Ion binding induces a conformational change that may alter substrate affinity.</text>
</comment>
<feature type="domain" description="Carbohydrate kinase PfkB" evidence="13">
    <location>
        <begin position="1"/>
        <end position="282"/>
    </location>
</feature>
<dbReference type="SUPFAM" id="SSF53613">
    <property type="entry name" value="Ribokinase-like"/>
    <property type="match status" value="1"/>
</dbReference>
<dbReference type="InterPro" id="IPR029056">
    <property type="entry name" value="Ribokinase-like"/>
</dbReference>
<keyword evidence="7 12" id="KW-0418">Kinase</keyword>
<feature type="binding site" evidence="12">
    <location>
        <begin position="39"/>
        <end position="43"/>
    </location>
    <ligand>
        <name>substrate</name>
    </ligand>
</feature>
<comment type="function">
    <text evidence="12">Catalyzes the phosphorylation of ribose at O-5 in a reaction requiring ATP and magnesium. The resulting D-ribose-5-phosphate can then be used either for sythesis of nucleotides, histidine, and tryptophan, or as a component of the pentose phosphate pathway.</text>
</comment>
<comment type="subcellular location">
    <subcellularLocation>
        <location evidence="12">Cytoplasm</location>
    </subcellularLocation>
</comment>
<protein>
    <recommendedName>
        <fullName evidence="3 12">Ribokinase</fullName>
        <shortName evidence="12">RK</shortName>
        <ecNumber evidence="2 12">2.7.1.15</ecNumber>
    </recommendedName>
</protein>
<dbReference type="InterPro" id="IPR002173">
    <property type="entry name" value="Carboh/pur_kinase_PfkB_CS"/>
</dbReference>
<keyword evidence="5 12" id="KW-0479">Metal-binding</keyword>
<dbReference type="EMBL" id="SCWF01000004">
    <property type="protein sequence ID" value="TDM14333.1"/>
    <property type="molecule type" value="Genomic_DNA"/>
</dbReference>
<dbReference type="GO" id="GO:0004747">
    <property type="term" value="F:ribokinase activity"/>
    <property type="evidence" value="ECO:0007669"/>
    <property type="project" value="UniProtKB-UniRule"/>
</dbReference>
<keyword evidence="15" id="KW-1185">Reference proteome</keyword>
<dbReference type="RefSeq" id="WP_133451520.1">
    <property type="nucleotide sequence ID" value="NZ_SCWF01000004.1"/>
</dbReference>
<reference evidence="14 15" key="1">
    <citation type="submission" date="2019-01" db="EMBL/GenBank/DDBJ databases">
        <title>Draft genome sequences of the type strains of six Macrococcus species.</title>
        <authorList>
            <person name="Mazhar S."/>
            <person name="Altermann E."/>
            <person name="Hill C."/>
            <person name="Mcauliffe O."/>
        </authorList>
    </citation>
    <scope>NUCLEOTIDE SEQUENCE [LARGE SCALE GENOMIC DNA]</scope>
    <source>
        <strain evidence="14 15">ATCC 51825</strain>
    </source>
</reference>
<dbReference type="EC" id="2.7.1.15" evidence="2 12"/>
<dbReference type="NCBIfam" id="TIGR02152">
    <property type="entry name" value="D_ribokin_bact"/>
    <property type="match status" value="1"/>
</dbReference>
<dbReference type="GO" id="GO:0005524">
    <property type="term" value="F:ATP binding"/>
    <property type="evidence" value="ECO:0007669"/>
    <property type="project" value="UniProtKB-UniRule"/>
</dbReference>
<dbReference type="Pfam" id="PF00294">
    <property type="entry name" value="PfkB"/>
    <property type="match status" value="1"/>
</dbReference>
<dbReference type="PANTHER" id="PTHR10584:SF166">
    <property type="entry name" value="RIBOKINASE"/>
    <property type="match status" value="1"/>
</dbReference>
<evidence type="ECO:0000256" key="1">
    <source>
        <dbReference type="ARBA" id="ARBA00005380"/>
    </source>
</evidence>
<evidence type="ECO:0000256" key="9">
    <source>
        <dbReference type="ARBA" id="ARBA00022842"/>
    </source>
</evidence>
<evidence type="ECO:0000313" key="14">
    <source>
        <dbReference type="EMBL" id="TDM14333.1"/>
    </source>
</evidence>
<feature type="binding site" evidence="12">
    <location>
        <position position="273"/>
    </location>
    <ligand>
        <name>K(+)</name>
        <dbReference type="ChEBI" id="CHEBI:29103"/>
    </ligand>
</feature>